<gene>
    <name evidence="1" type="ORF">CEXT_603011</name>
</gene>
<sequence length="77" mass="9170">MGHKCKVLILTAIGECLPESFLLRHLSYVKKSSKILTQSDYDETTILRTRKDIYWIRKGDRPQIKRMSTQRSEWNEQ</sequence>
<protein>
    <submittedName>
        <fullName evidence="1">Uncharacterized protein</fullName>
    </submittedName>
</protein>
<comment type="caution">
    <text evidence="1">The sequence shown here is derived from an EMBL/GenBank/DDBJ whole genome shotgun (WGS) entry which is preliminary data.</text>
</comment>
<evidence type="ECO:0000313" key="2">
    <source>
        <dbReference type="Proteomes" id="UP001054945"/>
    </source>
</evidence>
<evidence type="ECO:0000313" key="1">
    <source>
        <dbReference type="EMBL" id="GIX87403.1"/>
    </source>
</evidence>
<name>A0AAV4NRU3_CAEEX</name>
<dbReference type="Proteomes" id="UP001054945">
    <property type="component" value="Unassembled WGS sequence"/>
</dbReference>
<proteinExistence type="predicted"/>
<organism evidence="1 2">
    <name type="scientific">Caerostris extrusa</name>
    <name type="common">Bark spider</name>
    <name type="synonym">Caerostris bankana</name>
    <dbReference type="NCBI Taxonomy" id="172846"/>
    <lineage>
        <taxon>Eukaryota</taxon>
        <taxon>Metazoa</taxon>
        <taxon>Ecdysozoa</taxon>
        <taxon>Arthropoda</taxon>
        <taxon>Chelicerata</taxon>
        <taxon>Arachnida</taxon>
        <taxon>Araneae</taxon>
        <taxon>Araneomorphae</taxon>
        <taxon>Entelegynae</taxon>
        <taxon>Araneoidea</taxon>
        <taxon>Araneidae</taxon>
        <taxon>Caerostris</taxon>
    </lineage>
</organism>
<dbReference type="EMBL" id="BPLR01021234">
    <property type="protein sequence ID" value="GIX87403.1"/>
    <property type="molecule type" value="Genomic_DNA"/>
</dbReference>
<reference evidence="1 2" key="1">
    <citation type="submission" date="2021-06" db="EMBL/GenBank/DDBJ databases">
        <title>Caerostris extrusa draft genome.</title>
        <authorList>
            <person name="Kono N."/>
            <person name="Arakawa K."/>
        </authorList>
    </citation>
    <scope>NUCLEOTIDE SEQUENCE [LARGE SCALE GENOMIC DNA]</scope>
</reference>
<keyword evidence="2" id="KW-1185">Reference proteome</keyword>
<dbReference type="AlphaFoldDB" id="A0AAV4NRU3"/>
<accession>A0AAV4NRU3</accession>